<accession>A0A8T0Q0E0</accession>
<gene>
    <name evidence="1" type="ORF">PVAP13_7NG011944</name>
</gene>
<evidence type="ECO:0000313" key="2">
    <source>
        <dbReference type="Proteomes" id="UP000823388"/>
    </source>
</evidence>
<keyword evidence="2" id="KW-1185">Reference proteome</keyword>
<proteinExistence type="predicted"/>
<protein>
    <submittedName>
        <fullName evidence="1">Uncharacterized protein</fullName>
    </submittedName>
</protein>
<reference evidence="1" key="1">
    <citation type="submission" date="2020-05" db="EMBL/GenBank/DDBJ databases">
        <title>WGS assembly of Panicum virgatum.</title>
        <authorList>
            <person name="Lovell J.T."/>
            <person name="Jenkins J."/>
            <person name="Shu S."/>
            <person name="Juenger T.E."/>
            <person name="Schmutz J."/>
        </authorList>
    </citation>
    <scope>NUCLEOTIDE SEQUENCE</scope>
    <source>
        <strain evidence="1">AP13</strain>
    </source>
</reference>
<dbReference type="AlphaFoldDB" id="A0A8T0Q0E0"/>
<evidence type="ECO:0000313" key="1">
    <source>
        <dbReference type="EMBL" id="KAG2568291.1"/>
    </source>
</evidence>
<comment type="caution">
    <text evidence="1">The sequence shown here is derived from an EMBL/GenBank/DDBJ whole genome shotgun (WGS) entry which is preliminary data.</text>
</comment>
<dbReference type="Proteomes" id="UP000823388">
    <property type="component" value="Chromosome 7N"/>
</dbReference>
<organism evidence="1 2">
    <name type="scientific">Panicum virgatum</name>
    <name type="common">Blackwell switchgrass</name>
    <dbReference type="NCBI Taxonomy" id="38727"/>
    <lineage>
        <taxon>Eukaryota</taxon>
        <taxon>Viridiplantae</taxon>
        <taxon>Streptophyta</taxon>
        <taxon>Embryophyta</taxon>
        <taxon>Tracheophyta</taxon>
        <taxon>Spermatophyta</taxon>
        <taxon>Magnoliopsida</taxon>
        <taxon>Liliopsida</taxon>
        <taxon>Poales</taxon>
        <taxon>Poaceae</taxon>
        <taxon>PACMAD clade</taxon>
        <taxon>Panicoideae</taxon>
        <taxon>Panicodae</taxon>
        <taxon>Paniceae</taxon>
        <taxon>Panicinae</taxon>
        <taxon>Panicum</taxon>
        <taxon>Panicum sect. Hiantes</taxon>
    </lineage>
</organism>
<dbReference type="EMBL" id="CM029050">
    <property type="protein sequence ID" value="KAG2568291.1"/>
    <property type="molecule type" value="Genomic_DNA"/>
</dbReference>
<name>A0A8T0Q0E0_PANVG</name>
<sequence>MELPSSLGWWRRRPIFSACCSSALVSLILVTAATVSLLGSVELWLGGFCCHWLKIQRRKLWTGLPGKGRCWGEGWRSLTTDGLVSRIACGLHAVGFFIWARGEDGGSVNWTVATLIVEHQRQDGLSKKKMDFFVISVLHRGPSGKKGATALVTVTF</sequence>